<protein>
    <submittedName>
        <fullName evidence="1">Uncharacterized protein</fullName>
    </submittedName>
</protein>
<organism evidence="1">
    <name type="scientific">marine metagenome</name>
    <dbReference type="NCBI Taxonomy" id="408172"/>
    <lineage>
        <taxon>unclassified sequences</taxon>
        <taxon>metagenomes</taxon>
        <taxon>ecological metagenomes</taxon>
    </lineage>
</organism>
<reference evidence="1" key="1">
    <citation type="submission" date="2018-05" db="EMBL/GenBank/DDBJ databases">
        <authorList>
            <person name="Lanie J.A."/>
            <person name="Ng W.-L."/>
            <person name="Kazmierczak K.M."/>
            <person name="Andrzejewski T.M."/>
            <person name="Davidsen T.M."/>
            <person name="Wayne K.J."/>
            <person name="Tettelin H."/>
            <person name="Glass J.I."/>
            <person name="Rusch D."/>
            <person name="Podicherti R."/>
            <person name="Tsui H.-C.T."/>
            <person name="Winkler M.E."/>
        </authorList>
    </citation>
    <scope>NUCLEOTIDE SEQUENCE</scope>
</reference>
<evidence type="ECO:0000313" key="1">
    <source>
        <dbReference type="EMBL" id="SVA59307.1"/>
    </source>
</evidence>
<dbReference type="AlphaFoldDB" id="A0A381X526"/>
<accession>A0A381X526</accession>
<proteinExistence type="predicted"/>
<feature type="non-terminal residue" evidence="1">
    <location>
        <position position="1"/>
    </location>
</feature>
<dbReference type="EMBL" id="UINC01013783">
    <property type="protein sequence ID" value="SVA59307.1"/>
    <property type="molecule type" value="Genomic_DNA"/>
</dbReference>
<gene>
    <name evidence="1" type="ORF">METZ01_LOCUS112161</name>
</gene>
<sequence length="59" mass="7211">VSATHLWDDRFRVNVWTEKYRENSICPDIKIDKTFFVHYNDGMIIDHTIQPKLEEERIF</sequence>
<name>A0A381X526_9ZZZZ</name>